<reference evidence="3" key="1">
    <citation type="submission" date="2020-12" db="EMBL/GenBank/DDBJ databases">
        <title>Prauserella sp. ASG 168, a novel actinomycete isolated from cave rock.</title>
        <authorList>
            <person name="Suriyachadkun C."/>
        </authorList>
    </citation>
    <scope>NUCLEOTIDE SEQUENCE</scope>
    <source>
        <strain evidence="3">ASG 168</strain>
    </source>
</reference>
<dbReference type="AlphaFoldDB" id="A0A934QXU8"/>
<proteinExistence type="predicted"/>
<sequence>MFPLLARFQFSSPKPRFATKPVPKPERITGVEIRIVESDLTDPAAGVDRGSVDVALTRGPFNATGVMVAEIRSDAVGLVVTDTDPLATRDREDRRWVRLLDTSPRFSRRGERPSRASWGRALGDMSAVRSRAGGAPSSPRCDV</sequence>
<dbReference type="RefSeq" id="WP_200324026.1">
    <property type="nucleotide sequence ID" value="NZ_JAENJH010000009.1"/>
</dbReference>
<evidence type="ECO:0000313" key="4">
    <source>
        <dbReference type="Proteomes" id="UP000635245"/>
    </source>
</evidence>
<keyword evidence="4" id="KW-1185">Reference proteome</keyword>
<dbReference type="Pfam" id="PF03466">
    <property type="entry name" value="LysR_substrate"/>
    <property type="match status" value="1"/>
</dbReference>
<dbReference type="Gene3D" id="3.40.190.290">
    <property type="match status" value="1"/>
</dbReference>
<comment type="caution">
    <text evidence="3">The sequence shown here is derived from an EMBL/GenBank/DDBJ whole genome shotgun (WGS) entry which is preliminary data.</text>
</comment>
<evidence type="ECO:0000256" key="1">
    <source>
        <dbReference type="SAM" id="MobiDB-lite"/>
    </source>
</evidence>
<gene>
    <name evidence="3" type="ORF">JHE00_28630</name>
</gene>
<dbReference type="Proteomes" id="UP000635245">
    <property type="component" value="Unassembled WGS sequence"/>
</dbReference>
<evidence type="ECO:0000313" key="3">
    <source>
        <dbReference type="EMBL" id="MBK1788315.1"/>
    </source>
</evidence>
<name>A0A934QXU8_9PSEU</name>
<protein>
    <recommendedName>
        <fullName evidence="2">LysR substrate-binding domain-containing protein</fullName>
    </recommendedName>
</protein>
<organism evidence="3 4">
    <name type="scientific">Prauserella cavernicola</name>
    <dbReference type="NCBI Taxonomy" id="2800127"/>
    <lineage>
        <taxon>Bacteria</taxon>
        <taxon>Bacillati</taxon>
        <taxon>Actinomycetota</taxon>
        <taxon>Actinomycetes</taxon>
        <taxon>Pseudonocardiales</taxon>
        <taxon>Pseudonocardiaceae</taxon>
        <taxon>Prauserella</taxon>
    </lineage>
</organism>
<dbReference type="InterPro" id="IPR005119">
    <property type="entry name" value="LysR_subst-bd"/>
</dbReference>
<evidence type="ECO:0000259" key="2">
    <source>
        <dbReference type="Pfam" id="PF03466"/>
    </source>
</evidence>
<feature type="region of interest" description="Disordered" evidence="1">
    <location>
        <begin position="103"/>
        <end position="143"/>
    </location>
</feature>
<feature type="domain" description="LysR substrate-binding" evidence="2">
    <location>
        <begin position="28"/>
        <end position="99"/>
    </location>
</feature>
<dbReference type="EMBL" id="JAENJH010000009">
    <property type="protein sequence ID" value="MBK1788315.1"/>
    <property type="molecule type" value="Genomic_DNA"/>
</dbReference>
<accession>A0A934QXU8</accession>
<dbReference type="SUPFAM" id="SSF53850">
    <property type="entry name" value="Periplasmic binding protein-like II"/>
    <property type="match status" value="1"/>
</dbReference>